<evidence type="ECO:0000313" key="10">
    <source>
        <dbReference type="Proteomes" id="UP001242480"/>
    </source>
</evidence>
<keyword evidence="2 7" id="KW-0812">Transmembrane</keyword>
<comment type="subcellular location">
    <subcellularLocation>
        <location evidence="1">Membrane</location>
        <topology evidence="1">Single-pass membrane protein</topology>
    </subcellularLocation>
</comment>
<evidence type="ECO:0000256" key="1">
    <source>
        <dbReference type="ARBA" id="ARBA00004167"/>
    </source>
</evidence>
<dbReference type="PANTHER" id="PTHR12763">
    <property type="match status" value="1"/>
</dbReference>
<evidence type="ECO:0000256" key="6">
    <source>
        <dbReference type="SAM" id="MobiDB-lite"/>
    </source>
</evidence>
<evidence type="ECO:0000256" key="7">
    <source>
        <dbReference type="SAM" id="Phobius"/>
    </source>
</evidence>
<dbReference type="SUPFAM" id="SSF46565">
    <property type="entry name" value="Chaperone J-domain"/>
    <property type="match status" value="1"/>
</dbReference>
<dbReference type="CDD" id="cd06257">
    <property type="entry name" value="DnaJ"/>
    <property type="match status" value="1"/>
</dbReference>
<feature type="transmembrane region" description="Helical" evidence="7">
    <location>
        <begin position="61"/>
        <end position="80"/>
    </location>
</feature>
<gene>
    <name evidence="9" type="ORF">QO011_001319</name>
</gene>
<evidence type="ECO:0000313" key="9">
    <source>
        <dbReference type="EMBL" id="MDQ0468319.1"/>
    </source>
</evidence>
<dbReference type="PROSITE" id="PS50076">
    <property type="entry name" value="DNAJ_2"/>
    <property type="match status" value="1"/>
</dbReference>
<dbReference type="SMART" id="SM00271">
    <property type="entry name" value="DnaJ"/>
    <property type="match status" value="1"/>
</dbReference>
<comment type="similarity">
    <text evidence="5">Belongs to the TIM14 family.</text>
</comment>
<accession>A0ABU0J260</accession>
<name>A0ABU0J260_9HYPH</name>
<dbReference type="InterPro" id="IPR001623">
    <property type="entry name" value="DnaJ_domain"/>
</dbReference>
<evidence type="ECO:0000256" key="5">
    <source>
        <dbReference type="ARBA" id="ARBA00038105"/>
    </source>
</evidence>
<sequence length="238" mass="25645">MNQLILGAIALVAVLWLLRGYTKASPSAMARLMRKLAGYAAMLVAALLLVRGRFDAAIPLFVFGAGLAGWMPGLPALFGGGGRPSRGRVSAVRSRFLQMELDHDSGTLRGDVLAGRFAGRRLDDLGPNELGALYREALSDPESRSLLEAYLDRRAPGWREHFEQDAAAGPGEGARRSSNAMTKEEAHQILGVEPGAGAEEIRRAHRALMKKLHPDQGGSTYLAARVNEARDVLLGSHR</sequence>
<proteinExistence type="inferred from homology"/>
<keyword evidence="3 7" id="KW-1133">Transmembrane helix</keyword>
<protein>
    <recommendedName>
        <fullName evidence="8">J domain-containing protein</fullName>
    </recommendedName>
</protein>
<feature type="transmembrane region" description="Helical" evidence="7">
    <location>
        <begin position="36"/>
        <end position="54"/>
    </location>
</feature>
<dbReference type="Proteomes" id="UP001242480">
    <property type="component" value="Unassembled WGS sequence"/>
</dbReference>
<feature type="domain" description="J" evidence="8">
    <location>
        <begin position="185"/>
        <end position="238"/>
    </location>
</feature>
<dbReference type="InterPro" id="IPR036869">
    <property type="entry name" value="J_dom_sf"/>
</dbReference>
<dbReference type="Pfam" id="PF00226">
    <property type="entry name" value="DnaJ"/>
    <property type="match status" value="1"/>
</dbReference>
<evidence type="ECO:0000256" key="2">
    <source>
        <dbReference type="ARBA" id="ARBA00022692"/>
    </source>
</evidence>
<reference evidence="9 10" key="1">
    <citation type="submission" date="2023-07" db="EMBL/GenBank/DDBJ databases">
        <title>Genomic Encyclopedia of Type Strains, Phase IV (KMG-IV): sequencing the most valuable type-strain genomes for metagenomic binning, comparative biology and taxonomic classification.</title>
        <authorList>
            <person name="Goeker M."/>
        </authorList>
    </citation>
    <scope>NUCLEOTIDE SEQUENCE [LARGE SCALE GENOMIC DNA]</scope>
    <source>
        <strain evidence="9 10">DSM 19619</strain>
    </source>
</reference>
<evidence type="ECO:0000259" key="8">
    <source>
        <dbReference type="PROSITE" id="PS50076"/>
    </source>
</evidence>
<keyword evidence="4 7" id="KW-0472">Membrane</keyword>
<keyword evidence="10" id="KW-1185">Reference proteome</keyword>
<dbReference type="PANTHER" id="PTHR12763:SF28">
    <property type="entry name" value="GEO10507P1-RELATED"/>
    <property type="match status" value="1"/>
</dbReference>
<dbReference type="EMBL" id="JAUSVX010000002">
    <property type="protein sequence ID" value="MDQ0468319.1"/>
    <property type="molecule type" value="Genomic_DNA"/>
</dbReference>
<evidence type="ECO:0000256" key="3">
    <source>
        <dbReference type="ARBA" id="ARBA00022989"/>
    </source>
</evidence>
<organism evidence="9 10">
    <name type="scientific">Labrys wisconsinensis</name>
    <dbReference type="NCBI Taxonomy" id="425677"/>
    <lineage>
        <taxon>Bacteria</taxon>
        <taxon>Pseudomonadati</taxon>
        <taxon>Pseudomonadota</taxon>
        <taxon>Alphaproteobacteria</taxon>
        <taxon>Hyphomicrobiales</taxon>
        <taxon>Xanthobacteraceae</taxon>
        <taxon>Labrys</taxon>
    </lineage>
</organism>
<comment type="caution">
    <text evidence="9">The sequence shown here is derived from an EMBL/GenBank/DDBJ whole genome shotgun (WGS) entry which is preliminary data.</text>
</comment>
<feature type="region of interest" description="Disordered" evidence="6">
    <location>
        <begin position="163"/>
        <end position="183"/>
    </location>
</feature>
<dbReference type="Gene3D" id="1.10.287.110">
    <property type="entry name" value="DnaJ domain"/>
    <property type="match status" value="1"/>
</dbReference>
<evidence type="ECO:0000256" key="4">
    <source>
        <dbReference type="ARBA" id="ARBA00023136"/>
    </source>
</evidence>
<dbReference type="RefSeq" id="WP_307269387.1">
    <property type="nucleotide sequence ID" value="NZ_JAUSVX010000002.1"/>
</dbReference>